<organism evidence="4">
    <name type="scientific">uncultured Cytophagales bacterium</name>
    <dbReference type="NCBI Taxonomy" id="158755"/>
    <lineage>
        <taxon>Bacteria</taxon>
        <taxon>Pseudomonadati</taxon>
        <taxon>Bacteroidota</taxon>
        <taxon>Sphingobacteriia</taxon>
        <taxon>Sphingobacteriales</taxon>
        <taxon>environmental samples</taxon>
    </lineage>
</organism>
<keyword evidence="1" id="KW-0328">Glycosyltransferase</keyword>
<dbReference type="GO" id="GO:0016757">
    <property type="term" value="F:glycosyltransferase activity"/>
    <property type="evidence" value="ECO:0007669"/>
    <property type="project" value="UniProtKB-KW"/>
</dbReference>
<sequence length="434" mass="48796">MSEQKVEVLYLSYDGLTDPLGQSQILPYLCGLSAKGYAITVISAEKAENFAKRSDQIAHLAGSNGIGWQPVVYTKKPPVLSTLWDLRKMYRLALRLHRRRRFSIVHCRSYLTALLGLRLKERHGLRFIFDMRGFWADERVEGGLWNLGNPLYKGIFHYFKRREADFLRHADYTISLTHEGKQLIQQRPGLANIPIQVIPCCVDTALFKIPKKQKVKVLGRVGQHLDDRGGQGSALTDDELLDPHTLPAASALPPYTLSYLGSVGTWYLLDEMLRFFRRLLVHKPEAQFLFITPDNPRAIFEKAVLLGIPPGKIDVRSAERKEVPVLLAQSQFSLFFIKPCFSKKASSPTKMGEVLAMGLPVICNAGVGDTDYIVEKYGVGAAVDAFTDAAFDAVIARMESLAQLPPEHFREAALDYFDLQKGVALYHSVYRKLA</sequence>
<evidence type="ECO:0000256" key="2">
    <source>
        <dbReference type="ARBA" id="ARBA00022679"/>
    </source>
</evidence>
<dbReference type="Gene3D" id="3.40.50.2000">
    <property type="entry name" value="Glycogen Phosphorylase B"/>
    <property type="match status" value="2"/>
</dbReference>
<dbReference type="PANTHER" id="PTHR12526:SF510">
    <property type="entry name" value="D-INOSITOL 3-PHOSPHATE GLYCOSYLTRANSFERASE"/>
    <property type="match status" value="1"/>
</dbReference>
<proteinExistence type="predicted"/>
<accession>A0A6J4I0V2</accession>
<evidence type="ECO:0000259" key="3">
    <source>
        <dbReference type="Pfam" id="PF13439"/>
    </source>
</evidence>
<dbReference type="Pfam" id="PF13439">
    <property type="entry name" value="Glyco_transf_4"/>
    <property type="match status" value="1"/>
</dbReference>
<protein>
    <recommendedName>
        <fullName evidence="3">Glycosyltransferase subfamily 4-like N-terminal domain-containing protein</fullName>
    </recommendedName>
</protein>
<reference evidence="4" key="1">
    <citation type="submission" date="2020-02" db="EMBL/GenBank/DDBJ databases">
        <authorList>
            <person name="Meier V. D."/>
        </authorList>
    </citation>
    <scope>NUCLEOTIDE SEQUENCE</scope>
    <source>
        <strain evidence="4">AVDCRST_MAG56</strain>
    </source>
</reference>
<dbReference type="InterPro" id="IPR028098">
    <property type="entry name" value="Glyco_trans_4-like_N"/>
</dbReference>
<gene>
    <name evidence="4" type="ORF">AVDCRST_MAG56-1564</name>
</gene>
<name>A0A6J4I0V2_9SPHI</name>
<dbReference type="EMBL" id="CADCTQ010000127">
    <property type="protein sequence ID" value="CAA9239080.1"/>
    <property type="molecule type" value="Genomic_DNA"/>
</dbReference>
<dbReference type="SUPFAM" id="SSF53756">
    <property type="entry name" value="UDP-Glycosyltransferase/glycogen phosphorylase"/>
    <property type="match status" value="1"/>
</dbReference>
<dbReference type="PANTHER" id="PTHR12526">
    <property type="entry name" value="GLYCOSYLTRANSFERASE"/>
    <property type="match status" value="1"/>
</dbReference>
<evidence type="ECO:0000256" key="1">
    <source>
        <dbReference type="ARBA" id="ARBA00022676"/>
    </source>
</evidence>
<dbReference type="AlphaFoldDB" id="A0A6J4I0V2"/>
<evidence type="ECO:0000313" key="4">
    <source>
        <dbReference type="EMBL" id="CAA9239080.1"/>
    </source>
</evidence>
<keyword evidence="2" id="KW-0808">Transferase</keyword>
<feature type="domain" description="Glycosyltransferase subfamily 4-like N-terminal" evidence="3">
    <location>
        <begin position="31"/>
        <end position="205"/>
    </location>
</feature>